<name>A0A2P5AYW5_PARAD</name>
<accession>A0A2P5AYW5</accession>
<organism evidence="1 2">
    <name type="scientific">Parasponia andersonii</name>
    <name type="common">Sponia andersonii</name>
    <dbReference type="NCBI Taxonomy" id="3476"/>
    <lineage>
        <taxon>Eukaryota</taxon>
        <taxon>Viridiplantae</taxon>
        <taxon>Streptophyta</taxon>
        <taxon>Embryophyta</taxon>
        <taxon>Tracheophyta</taxon>
        <taxon>Spermatophyta</taxon>
        <taxon>Magnoliopsida</taxon>
        <taxon>eudicotyledons</taxon>
        <taxon>Gunneridae</taxon>
        <taxon>Pentapetalae</taxon>
        <taxon>rosids</taxon>
        <taxon>fabids</taxon>
        <taxon>Rosales</taxon>
        <taxon>Cannabaceae</taxon>
        <taxon>Parasponia</taxon>
    </lineage>
</organism>
<dbReference type="Proteomes" id="UP000237105">
    <property type="component" value="Unassembled WGS sequence"/>
</dbReference>
<reference evidence="2" key="1">
    <citation type="submission" date="2016-06" db="EMBL/GenBank/DDBJ databases">
        <title>Parallel loss of symbiosis genes in relatives of nitrogen-fixing non-legume Parasponia.</title>
        <authorList>
            <person name="Van Velzen R."/>
            <person name="Holmer R."/>
            <person name="Bu F."/>
            <person name="Rutten L."/>
            <person name="Van Zeijl A."/>
            <person name="Liu W."/>
            <person name="Santuari L."/>
            <person name="Cao Q."/>
            <person name="Sharma T."/>
            <person name="Shen D."/>
            <person name="Roswanjaya Y."/>
            <person name="Wardhani T."/>
            <person name="Kalhor M.S."/>
            <person name="Jansen J."/>
            <person name="Van den Hoogen J."/>
            <person name="Gungor B."/>
            <person name="Hartog M."/>
            <person name="Hontelez J."/>
            <person name="Verver J."/>
            <person name="Yang W.-C."/>
            <person name="Schijlen E."/>
            <person name="Repin R."/>
            <person name="Schilthuizen M."/>
            <person name="Schranz E."/>
            <person name="Heidstra R."/>
            <person name="Miyata K."/>
            <person name="Fedorova E."/>
            <person name="Kohlen W."/>
            <person name="Bisseling T."/>
            <person name="Smit S."/>
            <person name="Geurts R."/>
        </authorList>
    </citation>
    <scope>NUCLEOTIDE SEQUENCE [LARGE SCALE GENOMIC DNA]</scope>
    <source>
        <strain evidence="2">cv. WU1-14</strain>
    </source>
</reference>
<protein>
    <submittedName>
        <fullName evidence="1">Uncharacterized protein</fullName>
    </submittedName>
</protein>
<keyword evidence="2" id="KW-1185">Reference proteome</keyword>
<dbReference type="AlphaFoldDB" id="A0A2P5AYW5"/>
<sequence>MAAEISTGRMKEEILAFASALDTDSEAIAGYISGMKEMNARGSMEIDLDKLKTVLTSGKTLLEDVERHKGKMFRQMIQDLFASNDVEKLHSLPEVQEKLETIKTKLFETAKRASTVRQSIDEFHHYFIKYNIRKYDDFDEYEDFLDETKNFMKLEWRKVAKKLRKQGEKSLIERVKELDAWDEVISRKRKITALDLMKTLAIDLGCKISQHVAKLYLLMTVSTENSEERNRNFKQLAKVLQELGVIKRENSIIIERFVNVAHYLDRTFRVFAPFPEDLKVKKLDATFKHNVIRLMLREVLRLEAAFRYPDSPDLYGRDELLRVRSRLRKVFSKQLERISTKIEELRMKSLPKGEEDQRIIAMKKQLDAGIKDIWMELDLNQ</sequence>
<evidence type="ECO:0000313" key="2">
    <source>
        <dbReference type="Proteomes" id="UP000237105"/>
    </source>
</evidence>
<dbReference type="OrthoDB" id="10288494at2759"/>
<gene>
    <name evidence="1" type="ORF">PanWU01x14_287270</name>
</gene>
<comment type="caution">
    <text evidence="1">The sequence shown here is derived from an EMBL/GenBank/DDBJ whole genome shotgun (WGS) entry which is preliminary data.</text>
</comment>
<dbReference type="EMBL" id="JXTB01000408">
    <property type="protein sequence ID" value="PON41757.1"/>
    <property type="molecule type" value="Genomic_DNA"/>
</dbReference>
<proteinExistence type="predicted"/>
<evidence type="ECO:0000313" key="1">
    <source>
        <dbReference type="EMBL" id="PON41757.1"/>
    </source>
</evidence>